<evidence type="ECO:0000313" key="2">
    <source>
        <dbReference type="Proteomes" id="UP001329313"/>
    </source>
</evidence>
<dbReference type="RefSeq" id="WP_330171080.1">
    <property type="nucleotide sequence ID" value="NZ_CP137080.1"/>
</dbReference>
<protein>
    <submittedName>
        <fullName evidence="1">Uncharacterized protein</fullName>
    </submittedName>
</protein>
<organism evidence="1 2">
    <name type="scientific">Microbacterium limosum</name>
    <dbReference type="NCBI Taxonomy" id="3079935"/>
    <lineage>
        <taxon>Bacteria</taxon>
        <taxon>Bacillati</taxon>
        <taxon>Actinomycetota</taxon>
        <taxon>Actinomycetes</taxon>
        <taxon>Micrococcales</taxon>
        <taxon>Microbacteriaceae</taxon>
        <taxon>Microbacterium</taxon>
    </lineage>
</organism>
<name>A0AAU0MIJ7_9MICO</name>
<dbReference type="KEGG" id="mliy:RYJ27_01765"/>
<keyword evidence="2" id="KW-1185">Reference proteome</keyword>
<dbReference type="AlphaFoldDB" id="A0AAU0MIJ7"/>
<dbReference type="EMBL" id="CP137080">
    <property type="protein sequence ID" value="WOQ69986.1"/>
    <property type="molecule type" value="Genomic_DNA"/>
</dbReference>
<gene>
    <name evidence="1" type="ORF">RYJ27_01765</name>
</gene>
<sequence length="228" mass="25236">MHRLTRDEARRIAVRAQLLDADRPGDVVEVIEQLGSIKIDPTATVAPAEQSIPWTRIGWSFEPGQLRKAAEDDRTVFEFDGAFHAGSLLAPMLARMRSRTLRPAMTEYLDANDAFRRDILARLTAEGPLRASDIPDTSEADRIIQERQLQAAGLARECSPWTPVGTAGEPAEVEGSAWRWRVDPGAIATLDDDPGGRAAILNPYDRTSARWWMPRSATSRSGWAFPSC</sequence>
<proteinExistence type="predicted"/>
<dbReference type="Proteomes" id="UP001329313">
    <property type="component" value="Chromosome"/>
</dbReference>
<accession>A0AAU0MIJ7</accession>
<reference evidence="1 2" key="1">
    <citation type="submission" date="2023-10" db="EMBL/GenBank/DDBJ databases">
        <title>Y20.</title>
        <authorList>
            <person name="Zhang G."/>
            <person name="Ding Y."/>
        </authorList>
    </citation>
    <scope>NUCLEOTIDE SEQUENCE [LARGE SCALE GENOMIC DNA]</scope>
    <source>
        <strain evidence="1 2">Y20</strain>
    </source>
</reference>
<evidence type="ECO:0000313" key="1">
    <source>
        <dbReference type="EMBL" id="WOQ69986.1"/>
    </source>
</evidence>